<protein>
    <submittedName>
        <fullName evidence="1">Uncharacterized protein</fullName>
    </submittedName>
</protein>
<organism evidence="1 2">
    <name type="scientific">Mycoplasmoides gallisepticum S6</name>
    <dbReference type="NCBI Taxonomy" id="1006581"/>
    <lineage>
        <taxon>Bacteria</taxon>
        <taxon>Bacillati</taxon>
        <taxon>Mycoplasmatota</taxon>
        <taxon>Mycoplasmoidales</taxon>
        <taxon>Mycoplasmoidaceae</taxon>
        <taxon>Mycoplasmoides</taxon>
    </lineage>
</organism>
<evidence type="ECO:0000313" key="1">
    <source>
        <dbReference type="EMBL" id="AHB99547.1"/>
    </source>
</evidence>
<reference evidence="1 2" key="1">
    <citation type="journal article" date="2011" name="PLoS ONE">
        <title>Core proteome of the minimal cell: comparative proteomics of three mollicute species.</title>
        <authorList>
            <person name="Fisunov G.Y."/>
            <person name="Alexeev D.G."/>
            <person name="Bazaleev N.A."/>
            <person name="Ladygina V.G."/>
            <person name="Galyamina M.A."/>
            <person name="Kondratov I.G."/>
            <person name="Zhukova N.A."/>
            <person name="Serebryakova M.V."/>
            <person name="Demina I.A."/>
            <person name="Govorun V.M."/>
        </authorList>
    </citation>
    <scope>NUCLEOTIDE SEQUENCE [LARGE SCALE GENOMIC DNA]</scope>
    <source>
        <strain evidence="1 2">S6</strain>
    </source>
</reference>
<sequence>MNNAYKTNFDLVVSENKVFRYDMIKVQANQIIGSCYVNNYQQLFELTINCSYQTDNINAYVDQFYLVLRDESLYDDLKMILAIWKQKAPLIDNIGFMINDKMIYQANNHPCAWYYVYIKNQLMKLIVTRSRWDDVNDNTSYRSQYQNLDQINPSYQPNKLKAEYEATKKQKERLLQYEKQDQPVLNKEEYREKKVKPNQYPSENNLRTFNQNQVDDFNLFDDRDQLGSIKNSSFSHQADLKSYSDYLTNDDFNSSNNYLNDFEAKFHDSNLTVAKLGSSGFNDSLASLKQRMDDIDQQIGNYESITRELSDLANSNSFNFDYNNHSNTSTLGINDFGLNSSSSISSTSGLKDLNSYEFNESTKDMLLHHSEDFND</sequence>
<dbReference type="Proteomes" id="UP000018735">
    <property type="component" value="Chromosome"/>
</dbReference>
<dbReference type="KEGG" id="mgz:GCW_01415"/>
<gene>
    <name evidence="1" type="ORF">GCW_01415</name>
</gene>
<accession>A0A0F6CKC5</accession>
<name>A0A0F6CKC5_MYCGL</name>
<dbReference type="AlphaFoldDB" id="A0A0F6CKC5"/>
<dbReference type="HOGENOM" id="CLU_737343_0_0_14"/>
<dbReference type="RefSeq" id="WP_011884079.1">
    <property type="nucleotide sequence ID" value="NC_023030.2"/>
</dbReference>
<proteinExistence type="predicted"/>
<dbReference type="EMBL" id="CP006916">
    <property type="protein sequence ID" value="AHB99547.1"/>
    <property type="molecule type" value="Genomic_DNA"/>
</dbReference>
<evidence type="ECO:0000313" key="2">
    <source>
        <dbReference type="Proteomes" id="UP000018735"/>
    </source>
</evidence>